<evidence type="ECO:0000313" key="2">
    <source>
        <dbReference type="Proteomes" id="UP000680348"/>
    </source>
</evidence>
<name>A0A942E5M5_9HYPH</name>
<protein>
    <submittedName>
        <fullName evidence="1">Uncharacterized protein</fullName>
    </submittedName>
</protein>
<sequence length="133" mass="14313">MTSLAVSDMAVLTALLPSGDDTPLSDVRLTQGEAARLLGTTPHNVNALVAARLLPRTIRAADIMEFTASFALTTDLLDLLRERNVVVSSKHLSQALRQAGVEPHVRLKHGDKLVWCVGERAAFIDRATCLLSG</sequence>
<dbReference type="RefSeq" id="WP_188257127.1">
    <property type="nucleotide sequence ID" value="NZ_JABVCF010000014.1"/>
</dbReference>
<evidence type="ECO:0000313" key="1">
    <source>
        <dbReference type="EMBL" id="MBS3651578.1"/>
    </source>
</evidence>
<dbReference type="AlphaFoldDB" id="A0A942E5M5"/>
<accession>A0A942E5M5</accession>
<dbReference type="EMBL" id="JAGWCR010000014">
    <property type="protein sequence ID" value="MBS3651578.1"/>
    <property type="molecule type" value="Genomic_DNA"/>
</dbReference>
<keyword evidence="2" id="KW-1185">Reference proteome</keyword>
<reference evidence="1" key="1">
    <citation type="submission" date="2021-04" db="EMBL/GenBank/DDBJ databases">
        <title>Pseudaminobacter soli sp. nov., isolated from paddy soil contaminated by heavy metals.</title>
        <authorList>
            <person name="Zhang K."/>
        </authorList>
    </citation>
    <scope>NUCLEOTIDE SEQUENCE</scope>
    <source>
        <strain evidence="1">19-2017</strain>
    </source>
</reference>
<dbReference type="Proteomes" id="UP000680348">
    <property type="component" value="Unassembled WGS sequence"/>
</dbReference>
<comment type="caution">
    <text evidence="1">The sequence shown here is derived from an EMBL/GenBank/DDBJ whole genome shotgun (WGS) entry which is preliminary data.</text>
</comment>
<proteinExistence type="predicted"/>
<gene>
    <name evidence="1" type="ORF">KEU06_23450</name>
</gene>
<organism evidence="1 2">
    <name type="scientific">Pseudaminobacter soli</name>
    <name type="common">ex Zhang et al. 2022</name>
    <dbReference type="NCBI Taxonomy" id="2831468"/>
    <lineage>
        <taxon>Bacteria</taxon>
        <taxon>Pseudomonadati</taxon>
        <taxon>Pseudomonadota</taxon>
        <taxon>Alphaproteobacteria</taxon>
        <taxon>Hyphomicrobiales</taxon>
        <taxon>Phyllobacteriaceae</taxon>
        <taxon>Pseudaminobacter</taxon>
    </lineage>
</organism>